<dbReference type="PANTHER" id="PTHR23508">
    <property type="entry name" value="CARBOXYLIC ACID TRANSPORTER PROTEIN HOMOLOG"/>
    <property type="match status" value="1"/>
</dbReference>
<accession>A0A1X3FTC6</accession>
<evidence type="ECO:0000256" key="2">
    <source>
        <dbReference type="ARBA" id="ARBA00022692"/>
    </source>
</evidence>
<feature type="transmembrane region" description="Helical" evidence="5">
    <location>
        <begin position="291"/>
        <end position="309"/>
    </location>
</feature>
<feature type="transmembrane region" description="Helical" evidence="5">
    <location>
        <begin position="321"/>
        <end position="340"/>
    </location>
</feature>
<comment type="subcellular location">
    <subcellularLocation>
        <location evidence="1">Membrane</location>
        <topology evidence="1">Multi-pass membrane protein</topology>
    </subcellularLocation>
</comment>
<dbReference type="InterPro" id="IPR005828">
    <property type="entry name" value="MFS_sugar_transport-like"/>
</dbReference>
<dbReference type="Proteomes" id="UP000193553">
    <property type="component" value="Unassembled WGS sequence"/>
</dbReference>
<reference evidence="7 8" key="1">
    <citation type="submission" date="2017-03" db="EMBL/GenBank/DDBJ databases">
        <title>Whole genome sequences of fourteen strains of Bradyrhizobium canariense and one strain of Bradyrhizobium japonicum isolated from Lupinus (Papilionoideae: Genisteae) species in Algeria.</title>
        <authorList>
            <person name="Crovadore J."/>
            <person name="Chekireb D."/>
            <person name="Brachmann A."/>
            <person name="Chablais R."/>
            <person name="Cochard B."/>
            <person name="Lefort F."/>
        </authorList>
    </citation>
    <scope>NUCLEOTIDE SEQUENCE [LARGE SCALE GENOMIC DNA]</scope>
    <source>
        <strain evidence="7 8">UBMA195</strain>
    </source>
</reference>
<evidence type="ECO:0000313" key="8">
    <source>
        <dbReference type="Proteomes" id="UP000193553"/>
    </source>
</evidence>
<dbReference type="SUPFAM" id="SSF103473">
    <property type="entry name" value="MFS general substrate transporter"/>
    <property type="match status" value="1"/>
</dbReference>
<feature type="transmembrane region" description="Helical" evidence="5">
    <location>
        <begin position="267"/>
        <end position="285"/>
    </location>
</feature>
<dbReference type="PROSITE" id="PS50850">
    <property type="entry name" value="MFS"/>
    <property type="match status" value="1"/>
</dbReference>
<dbReference type="InterPro" id="IPR005829">
    <property type="entry name" value="Sugar_transporter_CS"/>
</dbReference>
<feature type="transmembrane region" description="Helical" evidence="5">
    <location>
        <begin position="179"/>
        <end position="200"/>
    </location>
</feature>
<dbReference type="InterPro" id="IPR020846">
    <property type="entry name" value="MFS_dom"/>
</dbReference>
<dbReference type="GO" id="GO:0046943">
    <property type="term" value="F:carboxylic acid transmembrane transporter activity"/>
    <property type="evidence" value="ECO:0007669"/>
    <property type="project" value="TreeGrafter"/>
</dbReference>
<evidence type="ECO:0000313" key="7">
    <source>
        <dbReference type="EMBL" id="OSJ06692.1"/>
    </source>
</evidence>
<proteinExistence type="predicted"/>
<feature type="transmembrane region" description="Helical" evidence="5">
    <location>
        <begin position="113"/>
        <end position="139"/>
    </location>
</feature>
<evidence type="ECO:0000256" key="3">
    <source>
        <dbReference type="ARBA" id="ARBA00022989"/>
    </source>
</evidence>
<evidence type="ECO:0000259" key="6">
    <source>
        <dbReference type="PROSITE" id="PS50850"/>
    </source>
</evidence>
<dbReference type="Gene3D" id="1.20.1250.20">
    <property type="entry name" value="MFS general substrate transporter like domains"/>
    <property type="match status" value="1"/>
</dbReference>
<keyword evidence="3 5" id="KW-1133">Transmembrane helix</keyword>
<feature type="transmembrane region" description="Helical" evidence="5">
    <location>
        <begin position="388"/>
        <end position="408"/>
    </location>
</feature>
<feature type="transmembrane region" description="Helical" evidence="5">
    <location>
        <begin position="88"/>
        <end position="107"/>
    </location>
</feature>
<dbReference type="Pfam" id="PF00083">
    <property type="entry name" value="Sugar_tr"/>
    <property type="match status" value="1"/>
</dbReference>
<organism evidence="7 8">
    <name type="scientific">Bradyrhizobium canariense</name>
    <dbReference type="NCBI Taxonomy" id="255045"/>
    <lineage>
        <taxon>Bacteria</taxon>
        <taxon>Pseudomonadati</taxon>
        <taxon>Pseudomonadota</taxon>
        <taxon>Alphaproteobacteria</taxon>
        <taxon>Hyphomicrobiales</taxon>
        <taxon>Nitrobacteraceae</taxon>
        <taxon>Bradyrhizobium</taxon>
    </lineage>
</organism>
<feature type="transmembrane region" description="Helical" evidence="5">
    <location>
        <begin position="53"/>
        <end position="76"/>
    </location>
</feature>
<dbReference type="PROSITE" id="PS00217">
    <property type="entry name" value="SUGAR_TRANSPORT_2"/>
    <property type="match status" value="1"/>
</dbReference>
<dbReference type="InterPro" id="IPR036259">
    <property type="entry name" value="MFS_trans_sf"/>
</dbReference>
<feature type="transmembrane region" description="Helical" evidence="5">
    <location>
        <begin position="420"/>
        <end position="443"/>
    </location>
</feature>
<comment type="caution">
    <text evidence="7">The sequence shown here is derived from an EMBL/GenBank/DDBJ whole genome shotgun (WGS) entry which is preliminary data.</text>
</comment>
<feature type="domain" description="Major facilitator superfamily (MFS) profile" evidence="6">
    <location>
        <begin position="22"/>
        <end position="448"/>
    </location>
</feature>
<evidence type="ECO:0000256" key="1">
    <source>
        <dbReference type="ARBA" id="ARBA00004141"/>
    </source>
</evidence>
<dbReference type="CDD" id="cd17316">
    <property type="entry name" value="MFS_SV2_like"/>
    <property type="match status" value="1"/>
</dbReference>
<feature type="transmembrane region" description="Helical" evidence="5">
    <location>
        <begin position="22"/>
        <end position="47"/>
    </location>
</feature>
<keyword evidence="4 5" id="KW-0472">Membrane</keyword>
<gene>
    <name evidence="7" type="ORF">BSZ18_21585</name>
</gene>
<sequence>MGCIMLSALDLRSDLTFNQKKLIFAGAFGLVLEFLDYFLIGFVLTFVSKPWKLTFGASSIILLSSGLGAMAGAAFFGWLADRTGRRRVFLTTLTLFSLGTGALVFTPDSAEYGWIYLTLFRFLIGFGAGGLYCVDLPLIQEFVPASRRGEVSGLVTAAVPLGFLLGSAMVAFVAPAVGWRGLMGICVGLGAAALLLRVWIPESPRWLQRNGRASEARNSIAWALEVDPSELPSTIDSAPENKLGFGALLRFPRSVALSFLSNLGMQTGYYGLTLWAPTLLVQVLHVPPTSAAFYMIFVTSAALLGRVGFSVLSEKMGRRPAGLISTFGAAAMLLAAALFGDALASVLVAFVGLLALTFLFGEGGFAVVGPYSAEVWPTALRATGMGAAYGFGGLGKVIGPMGLAFIVGASSDVVPATSGISFSTAFIYFACWYALAGLAFAVFGIETKGRTIEDLEWELQALSSTSPERAPVPSASVQGPSS</sequence>
<name>A0A1X3FTC6_9BRAD</name>
<dbReference type="PANTHER" id="PTHR23508:SF10">
    <property type="entry name" value="CARBOXYLIC ACID TRANSPORTER PROTEIN HOMOLOG"/>
    <property type="match status" value="1"/>
</dbReference>
<evidence type="ECO:0000256" key="5">
    <source>
        <dbReference type="SAM" id="Phobius"/>
    </source>
</evidence>
<dbReference type="GO" id="GO:0005886">
    <property type="term" value="C:plasma membrane"/>
    <property type="evidence" value="ECO:0007669"/>
    <property type="project" value="TreeGrafter"/>
</dbReference>
<feature type="transmembrane region" description="Helical" evidence="5">
    <location>
        <begin position="151"/>
        <end position="173"/>
    </location>
</feature>
<feature type="transmembrane region" description="Helical" evidence="5">
    <location>
        <begin position="346"/>
        <end position="368"/>
    </location>
</feature>
<keyword evidence="2 5" id="KW-0812">Transmembrane</keyword>
<dbReference type="EMBL" id="NAFI01000178">
    <property type="protein sequence ID" value="OSJ06692.1"/>
    <property type="molecule type" value="Genomic_DNA"/>
</dbReference>
<protein>
    <submittedName>
        <fullName evidence="7">MFS transporter</fullName>
    </submittedName>
</protein>
<dbReference type="AlphaFoldDB" id="A0A1X3FTC6"/>
<evidence type="ECO:0000256" key="4">
    <source>
        <dbReference type="ARBA" id="ARBA00023136"/>
    </source>
</evidence>